<name>A0A5B0QNJ5_PUCGR</name>
<proteinExistence type="predicted"/>
<dbReference type="Proteomes" id="UP000324748">
    <property type="component" value="Unassembled WGS sequence"/>
</dbReference>
<gene>
    <name evidence="1" type="ORF">PGT21_009566</name>
</gene>
<sequence length="104" mass="12054">MKGTSPSRPPDPPPTTTLFFQWIVWPSFFFKAEKQQLKKSFDENVKENKENHQNKVDREKEELLICAETLKQATNDCIKTTLRNQPFTPTINFADALGCKEGFF</sequence>
<reference evidence="1 2" key="1">
    <citation type="submission" date="2019-05" db="EMBL/GenBank/DDBJ databases">
        <title>Emergence of the Ug99 lineage of the wheat stem rust pathogen through somatic hybridization.</title>
        <authorList>
            <person name="Li F."/>
            <person name="Upadhyaya N.M."/>
            <person name="Sperschneider J."/>
            <person name="Matny O."/>
            <person name="Nguyen-Phuc H."/>
            <person name="Mago R."/>
            <person name="Raley C."/>
            <person name="Miller M.E."/>
            <person name="Silverstein K.A.T."/>
            <person name="Henningsen E."/>
            <person name="Hirsch C.D."/>
            <person name="Visser B."/>
            <person name="Pretorius Z.A."/>
            <person name="Steffenson B.J."/>
            <person name="Schwessinger B."/>
            <person name="Dodds P.N."/>
            <person name="Figueroa M."/>
        </authorList>
    </citation>
    <scope>NUCLEOTIDE SEQUENCE [LARGE SCALE GENOMIC DNA]</scope>
    <source>
        <strain evidence="1">21-0</strain>
    </source>
</reference>
<comment type="caution">
    <text evidence="1">The sequence shown here is derived from an EMBL/GenBank/DDBJ whole genome shotgun (WGS) entry which is preliminary data.</text>
</comment>
<dbReference type="AlphaFoldDB" id="A0A5B0QNJ5"/>
<evidence type="ECO:0000313" key="2">
    <source>
        <dbReference type="Proteomes" id="UP000324748"/>
    </source>
</evidence>
<organism evidence="1 2">
    <name type="scientific">Puccinia graminis f. sp. tritici</name>
    <dbReference type="NCBI Taxonomy" id="56615"/>
    <lineage>
        <taxon>Eukaryota</taxon>
        <taxon>Fungi</taxon>
        <taxon>Dikarya</taxon>
        <taxon>Basidiomycota</taxon>
        <taxon>Pucciniomycotina</taxon>
        <taxon>Pucciniomycetes</taxon>
        <taxon>Pucciniales</taxon>
        <taxon>Pucciniaceae</taxon>
        <taxon>Puccinia</taxon>
    </lineage>
</organism>
<keyword evidence="2" id="KW-1185">Reference proteome</keyword>
<dbReference type="EMBL" id="VSWC01000014">
    <property type="protein sequence ID" value="KAA1114454.1"/>
    <property type="molecule type" value="Genomic_DNA"/>
</dbReference>
<protein>
    <submittedName>
        <fullName evidence="1">Uncharacterized protein</fullName>
    </submittedName>
</protein>
<evidence type="ECO:0000313" key="1">
    <source>
        <dbReference type="EMBL" id="KAA1114454.1"/>
    </source>
</evidence>
<accession>A0A5B0QNJ5</accession>